<evidence type="ECO:0000256" key="3">
    <source>
        <dbReference type="ARBA" id="ARBA00012663"/>
    </source>
</evidence>
<gene>
    <name evidence="8" type="ORF">O3M35_012751</name>
</gene>
<keyword evidence="5" id="KW-0175">Coiled coil</keyword>
<dbReference type="AlphaFoldDB" id="A0AAW1CZW0"/>
<dbReference type="SUPFAM" id="SSF51445">
    <property type="entry name" value="(Trans)glycosidases"/>
    <property type="match status" value="1"/>
</dbReference>
<dbReference type="EMBL" id="JAPXFL010000009">
    <property type="protein sequence ID" value="KAK9502167.1"/>
    <property type="molecule type" value="Genomic_DNA"/>
</dbReference>
<feature type="coiled-coil region" evidence="5">
    <location>
        <begin position="489"/>
        <end position="516"/>
    </location>
</feature>
<dbReference type="GO" id="GO:0005975">
    <property type="term" value="P:carbohydrate metabolic process"/>
    <property type="evidence" value="ECO:0007669"/>
    <property type="project" value="InterPro"/>
</dbReference>
<dbReference type="EC" id="3.2.1.52" evidence="3"/>
<dbReference type="InterPro" id="IPR015883">
    <property type="entry name" value="Glyco_hydro_20_cat"/>
</dbReference>
<comment type="caution">
    <text evidence="8">The sequence shown here is derived from an EMBL/GenBank/DDBJ whole genome shotgun (WGS) entry which is preliminary data.</text>
</comment>
<evidence type="ECO:0000256" key="5">
    <source>
        <dbReference type="SAM" id="Coils"/>
    </source>
</evidence>
<evidence type="ECO:0000256" key="6">
    <source>
        <dbReference type="SAM" id="Phobius"/>
    </source>
</evidence>
<keyword evidence="6" id="KW-0812">Transmembrane</keyword>
<evidence type="ECO:0000259" key="7">
    <source>
        <dbReference type="Pfam" id="PF00728"/>
    </source>
</evidence>
<evidence type="ECO:0000256" key="2">
    <source>
        <dbReference type="ARBA" id="ARBA00006285"/>
    </source>
</evidence>
<keyword evidence="6" id="KW-1133">Transmembrane helix</keyword>
<reference evidence="8 9" key="1">
    <citation type="submission" date="2022-12" db="EMBL/GenBank/DDBJ databases">
        <title>Chromosome-level genome assembly of true bugs.</title>
        <authorList>
            <person name="Ma L."/>
            <person name="Li H."/>
        </authorList>
    </citation>
    <scope>NUCLEOTIDE SEQUENCE [LARGE SCALE GENOMIC DNA]</scope>
    <source>
        <strain evidence="8">Lab_2022b</strain>
    </source>
</reference>
<keyword evidence="4" id="KW-0378">Hydrolase</keyword>
<evidence type="ECO:0000313" key="9">
    <source>
        <dbReference type="Proteomes" id="UP001461498"/>
    </source>
</evidence>
<proteinExistence type="inferred from homology"/>
<evidence type="ECO:0000256" key="1">
    <source>
        <dbReference type="ARBA" id="ARBA00001231"/>
    </source>
</evidence>
<sequence length="562" mass="65051">MYMAKTRKICKIKKFAPVLFTFLSVVLLLLVFYRNRFDIYFGTEEENYFSDKRDTTENNLDGPLVQDNWKNIATYHESPEKEKAKSAFPGHRLVHVDLKGAPPKISYYREFFPFIKTLGATGVLMEYEDMFPYSIDISANNAYTINDIKEIIKYANQTGLEVIPLIQTFGHLEFVLKLDKFKHLREVFKYPQAICPSDNETYSVLVTMIDDIVRAHDGIRYLHIGSDEVYQLGECPLCRKKLSNYKWSRSALFLDHLSTIARYVKDHYPGLTSLVWDDQLRTLSVSELDEWKLGELVEPVVWKYTADVEELPPEMWSTYSVVFPAVWIASSFKGARNPDSLTNQINFYYENNKSWMKLVAKYSEKITFRGVIITGWQRFDHFSVLCELLPVSIPSLAVNLLYLSTDLHNIVDIAIEAKGACKCNFNPVEAVHGVNDDEHCQFPGSRVYETVSRLPQLIYALQRLKDMPIFRGWFSPYNLKHSFASPLYIEQAKKDIQELYGELVALERDISTALESVYDESTVTEWLSTNVEPTKQELLKAIDAADRILMVQTWPKRPLRNN</sequence>
<dbReference type="InterPro" id="IPR038901">
    <property type="entry name" value="HEXDC-like"/>
</dbReference>
<comment type="similarity">
    <text evidence="2">Belongs to the glycosyl hydrolase 20 family.</text>
</comment>
<evidence type="ECO:0000256" key="4">
    <source>
        <dbReference type="ARBA" id="ARBA00022801"/>
    </source>
</evidence>
<evidence type="ECO:0000313" key="8">
    <source>
        <dbReference type="EMBL" id="KAK9502167.1"/>
    </source>
</evidence>
<protein>
    <recommendedName>
        <fullName evidence="3">beta-N-acetylhexosaminidase</fullName>
        <ecNumber evidence="3">3.2.1.52</ecNumber>
    </recommendedName>
</protein>
<dbReference type="Gene3D" id="3.20.20.80">
    <property type="entry name" value="Glycosidases"/>
    <property type="match status" value="1"/>
</dbReference>
<dbReference type="InterPro" id="IPR017853">
    <property type="entry name" value="GH"/>
</dbReference>
<keyword evidence="9" id="KW-1185">Reference proteome</keyword>
<keyword evidence="6" id="KW-0472">Membrane</keyword>
<feature type="domain" description="Glycoside hydrolase family 20 catalytic" evidence="7">
    <location>
        <begin position="138"/>
        <end position="284"/>
    </location>
</feature>
<dbReference type="Proteomes" id="UP001461498">
    <property type="component" value="Unassembled WGS sequence"/>
</dbReference>
<name>A0AAW1CZW0_9HEMI</name>
<dbReference type="PANTHER" id="PTHR21040">
    <property type="entry name" value="BCDNA.GH04120"/>
    <property type="match status" value="1"/>
</dbReference>
<comment type="catalytic activity">
    <reaction evidence="1">
        <text>Hydrolysis of terminal non-reducing N-acetyl-D-hexosamine residues in N-acetyl-beta-D-hexosaminides.</text>
        <dbReference type="EC" id="3.2.1.52"/>
    </reaction>
</comment>
<dbReference type="GO" id="GO:0004563">
    <property type="term" value="F:beta-N-acetylhexosaminidase activity"/>
    <property type="evidence" value="ECO:0007669"/>
    <property type="project" value="UniProtKB-EC"/>
</dbReference>
<feature type="transmembrane region" description="Helical" evidence="6">
    <location>
        <begin position="12"/>
        <end position="33"/>
    </location>
</feature>
<accession>A0AAW1CZW0</accession>
<dbReference type="Pfam" id="PF00728">
    <property type="entry name" value="Glyco_hydro_20"/>
    <property type="match status" value="1"/>
</dbReference>
<dbReference type="CDD" id="cd06565">
    <property type="entry name" value="GH20_GcnA-like"/>
    <property type="match status" value="1"/>
</dbReference>
<organism evidence="8 9">
    <name type="scientific">Rhynocoris fuscipes</name>
    <dbReference type="NCBI Taxonomy" id="488301"/>
    <lineage>
        <taxon>Eukaryota</taxon>
        <taxon>Metazoa</taxon>
        <taxon>Ecdysozoa</taxon>
        <taxon>Arthropoda</taxon>
        <taxon>Hexapoda</taxon>
        <taxon>Insecta</taxon>
        <taxon>Pterygota</taxon>
        <taxon>Neoptera</taxon>
        <taxon>Paraneoptera</taxon>
        <taxon>Hemiptera</taxon>
        <taxon>Heteroptera</taxon>
        <taxon>Panheteroptera</taxon>
        <taxon>Cimicomorpha</taxon>
        <taxon>Reduviidae</taxon>
        <taxon>Harpactorinae</taxon>
        <taxon>Harpactorini</taxon>
        <taxon>Rhynocoris</taxon>
    </lineage>
</organism>
<dbReference type="PANTHER" id="PTHR21040:SF13">
    <property type="entry name" value="BETA-N-ACETYLHEXOSAMINIDASE"/>
    <property type="match status" value="1"/>
</dbReference>